<sequence>MINTVIINDLGYKVDRDGLLAAVEETIRSKGVKERTEIVISLVDEAEMKKLHKQYMETDETTDVLSFPLEFDRVYPDGITRLGDIAVCVPVAERQARENGRSIQEEINFLVRHGAMHLLGVHHE</sequence>
<evidence type="ECO:0000256" key="3">
    <source>
        <dbReference type="ARBA" id="ARBA00022723"/>
    </source>
</evidence>
<dbReference type="EC" id="3.1.-.-" evidence="7"/>
<evidence type="ECO:0000256" key="6">
    <source>
        <dbReference type="ARBA" id="ARBA00022833"/>
    </source>
</evidence>
<evidence type="ECO:0000313" key="9">
    <source>
        <dbReference type="Proteomes" id="UP000034694"/>
    </source>
</evidence>
<dbReference type="InterPro" id="IPR023091">
    <property type="entry name" value="MetalPrtase_cat_dom_sf_prd"/>
</dbReference>
<dbReference type="GO" id="GO:0004222">
    <property type="term" value="F:metalloendopeptidase activity"/>
    <property type="evidence" value="ECO:0007669"/>
    <property type="project" value="InterPro"/>
</dbReference>
<dbReference type="GO" id="GO:0006364">
    <property type="term" value="P:rRNA processing"/>
    <property type="evidence" value="ECO:0007669"/>
    <property type="project" value="UniProtKB-UniRule"/>
</dbReference>
<keyword evidence="7" id="KW-0690">Ribosome biogenesis</keyword>
<keyword evidence="2 7" id="KW-0540">Nuclease</keyword>
<dbReference type="Gene3D" id="3.40.390.30">
    <property type="entry name" value="Metalloproteases ('zincins'), catalytic domain"/>
    <property type="match status" value="1"/>
</dbReference>
<keyword evidence="4 7" id="KW-0255">Endonuclease</keyword>
<gene>
    <name evidence="7" type="primary">ybeY</name>
    <name evidence="8" type="ORF">UY28_C0012G0048</name>
</gene>
<evidence type="ECO:0000256" key="4">
    <source>
        <dbReference type="ARBA" id="ARBA00022759"/>
    </source>
</evidence>
<dbReference type="HAMAP" id="MF_00009">
    <property type="entry name" value="Endoribonucl_YbeY"/>
    <property type="match status" value="1"/>
</dbReference>
<comment type="caution">
    <text evidence="8">The sequence shown here is derived from an EMBL/GenBank/DDBJ whole genome shotgun (WGS) entry which is preliminary data.</text>
</comment>
<comment type="subcellular location">
    <subcellularLocation>
        <location evidence="7">Cytoplasm</location>
    </subcellularLocation>
</comment>
<dbReference type="EMBL" id="LCPK01000012">
    <property type="protein sequence ID" value="KKU97884.1"/>
    <property type="molecule type" value="Genomic_DNA"/>
</dbReference>
<keyword evidence="3 7" id="KW-0479">Metal-binding</keyword>
<accession>A0A0G1UUH1</accession>
<evidence type="ECO:0000256" key="7">
    <source>
        <dbReference type="HAMAP-Rule" id="MF_00009"/>
    </source>
</evidence>
<feature type="binding site" evidence="7">
    <location>
        <position position="123"/>
    </location>
    <ligand>
        <name>Zn(2+)</name>
        <dbReference type="ChEBI" id="CHEBI:29105"/>
        <note>catalytic</note>
    </ligand>
</feature>
<dbReference type="PATRIC" id="fig|1618362.3.peg.482"/>
<comment type="similarity">
    <text evidence="1 7">Belongs to the endoribonuclease YbeY family.</text>
</comment>
<comment type="cofactor">
    <cofactor evidence="7">
        <name>Zn(2+)</name>
        <dbReference type="ChEBI" id="CHEBI:29105"/>
    </cofactor>
    <text evidence="7">Binds 1 zinc ion.</text>
</comment>
<dbReference type="InterPro" id="IPR002036">
    <property type="entry name" value="YbeY"/>
</dbReference>
<dbReference type="GO" id="GO:0005737">
    <property type="term" value="C:cytoplasm"/>
    <property type="evidence" value="ECO:0007669"/>
    <property type="project" value="UniProtKB-SubCell"/>
</dbReference>
<feature type="binding site" evidence="7">
    <location>
        <position position="113"/>
    </location>
    <ligand>
        <name>Zn(2+)</name>
        <dbReference type="ChEBI" id="CHEBI:29105"/>
        <note>catalytic</note>
    </ligand>
</feature>
<dbReference type="Proteomes" id="UP000034694">
    <property type="component" value="Unassembled WGS sequence"/>
</dbReference>
<feature type="binding site" evidence="7">
    <location>
        <position position="117"/>
    </location>
    <ligand>
        <name>Zn(2+)</name>
        <dbReference type="ChEBI" id="CHEBI:29105"/>
        <note>catalytic</note>
    </ligand>
</feature>
<dbReference type="PANTHER" id="PTHR46986:SF1">
    <property type="entry name" value="ENDORIBONUCLEASE YBEY, CHLOROPLASTIC"/>
    <property type="match status" value="1"/>
</dbReference>
<dbReference type="AlphaFoldDB" id="A0A0G1UUH1"/>
<name>A0A0G1UUH1_9BACT</name>
<keyword evidence="6 7" id="KW-0862">Zinc</keyword>
<dbReference type="NCBIfam" id="TIGR00043">
    <property type="entry name" value="rRNA maturation RNase YbeY"/>
    <property type="match status" value="1"/>
</dbReference>
<organism evidence="8 9">
    <name type="scientific">Candidatus Amesbacteria bacterium GW2011_GWB1_48_13</name>
    <dbReference type="NCBI Taxonomy" id="1618362"/>
    <lineage>
        <taxon>Bacteria</taxon>
        <taxon>Candidatus Amesiibacteriota</taxon>
    </lineage>
</organism>
<dbReference type="SUPFAM" id="SSF55486">
    <property type="entry name" value="Metalloproteases ('zincins'), catalytic domain"/>
    <property type="match status" value="1"/>
</dbReference>
<evidence type="ECO:0000256" key="5">
    <source>
        <dbReference type="ARBA" id="ARBA00022801"/>
    </source>
</evidence>
<keyword evidence="7" id="KW-0698">rRNA processing</keyword>
<keyword evidence="7" id="KW-0963">Cytoplasm</keyword>
<comment type="function">
    <text evidence="7">Single strand-specific metallo-endoribonuclease involved in late-stage 70S ribosome quality control and in maturation of the 3' terminus of the 16S rRNA.</text>
</comment>
<dbReference type="GO" id="GO:0004521">
    <property type="term" value="F:RNA endonuclease activity"/>
    <property type="evidence" value="ECO:0007669"/>
    <property type="project" value="UniProtKB-UniRule"/>
</dbReference>
<reference evidence="8 9" key="1">
    <citation type="journal article" date="2015" name="Nature">
        <title>rRNA introns, odd ribosomes, and small enigmatic genomes across a large radiation of phyla.</title>
        <authorList>
            <person name="Brown C.T."/>
            <person name="Hug L.A."/>
            <person name="Thomas B.C."/>
            <person name="Sharon I."/>
            <person name="Castelle C.J."/>
            <person name="Singh A."/>
            <person name="Wilkins M.J."/>
            <person name="Williams K.H."/>
            <person name="Banfield J.F."/>
        </authorList>
    </citation>
    <scope>NUCLEOTIDE SEQUENCE [LARGE SCALE GENOMIC DNA]</scope>
</reference>
<dbReference type="PANTHER" id="PTHR46986">
    <property type="entry name" value="ENDORIBONUCLEASE YBEY, CHLOROPLASTIC"/>
    <property type="match status" value="1"/>
</dbReference>
<evidence type="ECO:0000256" key="2">
    <source>
        <dbReference type="ARBA" id="ARBA00022722"/>
    </source>
</evidence>
<protein>
    <recommendedName>
        <fullName evidence="7">Endoribonuclease YbeY</fullName>
        <ecNumber evidence="7">3.1.-.-</ecNumber>
    </recommendedName>
</protein>
<evidence type="ECO:0000313" key="8">
    <source>
        <dbReference type="EMBL" id="KKU97884.1"/>
    </source>
</evidence>
<dbReference type="GO" id="GO:0008270">
    <property type="term" value="F:zinc ion binding"/>
    <property type="evidence" value="ECO:0007669"/>
    <property type="project" value="UniProtKB-UniRule"/>
</dbReference>
<evidence type="ECO:0000256" key="1">
    <source>
        <dbReference type="ARBA" id="ARBA00010875"/>
    </source>
</evidence>
<proteinExistence type="inferred from homology"/>
<keyword evidence="5 7" id="KW-0378">Hydrolase</keyword>
<dbReference type="Pfam" id="PF02130">
    <property type="entry name" value="YbeY"/>
    <property type="match status" value="1"/>
</dbReference>